<feature type="region of interest" description="Disordered" evidence="1">
    <location>
        <begin position="294"/>
        <end position="320"/>
    </location>
</feature>
<dbReference type="EMBL" id="KV907499">
    <property type="protein sequence ID" value="OOF96090.1"/>
    <property type="molecule type" value="Genomic_DNA"/>
</dbReference>
<reference evidence="4" key="1">
    <citation type="journal article" date="2017" name="Genome Biol.">
        <title>Comparative genomics reveals high biological diversity and specific adaptations in the industrially and medically important fungal genus Aspergillus.</title>
        <authorList>
            <person name="de Vries R.P."/>
            <person name="Riley R."/>
            <person name="Wiebenga A."/>
            <person name="Aguilar-Osorio G."/>
            <person name="Amillis S."/>
            <person name="Uchima C.A."/>
            <person name="Anderluh G."/>
            <person name="Asadollahi M."/>
            <person name="Askin M."/>
            <person name="Barry K."/>
            <person name="Battaglia E."/>
            <person name="Bayram O."/>
            <person name="Benocci T."/>
            <person name="Braus-Stromeyer S.A."/>
            <person name="Caldana C."/>
            <person name="Canovas D."/>
            <person name="Cerqueira G.C."/>
            <person name="Chen F."/>
            <person name="Chen W."/>
            <person name="Choi C."/>
            <person name="Clum A."/>
            <person name="Dos Santos R.A."/>
            <person name="Damasio A.R."/>
            <person name="Diallinas G."/>
            <person name="Emri T."/>
            <person name="Fekete E."/>
            <person name="Flipphi M."/>
            <person name="Freyberg S."/>
            <person name="Gallo A."/>
            <person name="Gournas C."/>
            <person name="Habgood R."/>
            <person name="Hainaut M."/>
            <person name="Harispe M.L."/>
            <person name="Henrissat B."/>
            <person name="Hilden K.S."/>
            <person name="Hope R."/>
            <person name="Hossain A."/>
            <person name="Karabika E."/>
            <person name="Karaffa L."/>
            <person name="Karanyi Z."/>
            <person name="Krasevec N."/>
            <person name="Kuo A."/>
            <person name="Kusch H."/>
            <person name="LaButti K."/>
            <person name="Lagendijk E.L."/>
            <person name="Lapidus A."/>
            <person name="Levasseur A."/>
            <person name="Lindquist E."/>
            <person name="Lipzen A."/>
            <person name="Logrieco A.F."/>
            <person name="MacCabe A."/>
            <person name="Maekelae M.R."/>
            <person name="Malavazi I."/>
            <person name="Melin P."/>
            <person name="Meyer V."/>
            <person name="Mielnichuk N."/>
            <person name="Miskei M."/>
            <person name="Molnar A.P."/>
            <person name="Mule G."/>
            <person name="Ngan C.Y."/>
            <person name="Orejas M."/>
            <person name="Orosz E."/>
            <person name="Ouedraogo J.P."/>
            <person name="Overkamp K.M."/>
            <person name="Park H.-S."/>
            <person name="Perrone G."/>
            <person name="Piumi F."/>
            <person name="Punt P.J."/>
            <person name="Ram A.F."/>
            <person name="Ramon A."/>
            <person name="Rauscher S."/>
            <person name="Record E."/>
            <person name="Riano-Pachon D.M."/>
            <person name="Robert V."/>
            <person name="Roehrig J."/>
            <person name="Ruller R."/>
            <person name="Salamov A."/>
            <person name="Salih N.S."/>
            <person name="Samson R.A."/>
            <person name="Sandor E."/>
            <person name="Sanguinetti M."/>
            <person name="Schuetze T."/>
            <person name="Sepcic K."/>
            <person name="Shelest E."/>
            <person name="Sherlock G."/>
            <person name="Sophianopoulou V."/>
            <person name="Squina F.M."/>
            <person name="Sun H."/>
            <person name="Susca A."/>
            <person name="Todd R.B."/>
            <person name="Tsang A."/>
            <person name="Unkles S.E."/>
            <person name="van de Wiele N."/>
            <person name="van Rossen-Uffink D."/>
            <person name="Oliveira J.V."/>
            <person name="Vesth T.C."/>
            <person name="Visser J."/>
            <person name="Yu J.-H."/>
            <person name="Zhou M."/>
            <person name="Andersen M.R."/>
            <person name="Archer D.B."/>
            <person name="Baker S.E."/>
            <person name="Benoit I."/>
            <person name="Brakhage A.A."/>
            <person name="Braus G.H."/>
            <person name="Fischer R."/>
            <person name="Frisvad J.C."/>
            <person name="Goldman G.H."/>
            <person name="Houbraken J."/>
            <person name="Oakley B."/>
            <person name="Pocsi I."/>
            <person name="Scazzocchio C."/>
            <person name="Seiboth B."/>
            <person name="vanKuyk P.A."/>
            <person name="Wortman J."/>
            <person name="Dyer P.S."/>
            <person name="Grigoriev I.V."/>
        </authorList>
    </citation>
    <scope>NUCLEOTIDE SEQUENCE [LARGE SCALE GENOMIC DNA]</scope>
    <source>
        <strain evidence="4">ITEM 5010</strain>
    </source>
</reference>
<dbReference type="AlphaFoldDB" id="A0A1R3RNQ0"/>
<proteinExistence type="predicted"/>
<name>A0A1R3RNQ0_ASPC5</name>
<evidence type="ECO:0000313" key="3">
    <source>
        <dbReference type="EMBL" id="OOF96090.1"/>
    </source>
</evidence>
<feature type="region of interest" description="Disordered" evidence="1">
    <location>
        <begin position="451"/>
        <end position="471"/>
    </location>
</feature>
<accession>A0A1R3RNQ0</accession>
<feature type="region of interest" description="Disordered" evidence="1">
    <location>
        <begin position="1"/>
        <end position="21"/>
    </location>
</feature>
<protein>
    <recommendedName>
        <fullName evidence="2">DUF7587 domain-containing protein</fullName>
    </recommendedName>
</protein>
<feature type="region of interest" description="Disordered" evidence="1">
    <location>
        <begin position="343"/>
        <end position="371"/>
    </location>
</feature>
<dbReference type="VEuPathDB" id="FungiDB:ASPCADRAFT_130410"/>
<evidence type="ECO:0000256" key="1">
    <source>
        <dbReference type="SAM" id="MobiDB-lite"/>
    </source>
</evidence>
<evidence type="ECO:0000259" key="2">
    <source>
        <dbReference type="Pfam" id="PF24494"/>
    </source>
</evidence>
<feature type="compositionally biased region" description="Polar residues" evidence="1">
    <location>
        <begin position="344"/>
        <end position="371"/>
    </location>
</feature>
<feature type="domain" description="DUF7587" evidence="2">
    <location>
        <begin position="60"/>
        <end position="197"/>
    </location>
</feature>
<gene>
    <name evidence="3" type="ORF">ASPCADRAFT_130410</name>
</gene>
<dbReference type="OMA" id="RPESIVH"/>
<keyword evidence="4" id="KW-1185">Reference proteome</keyword>
<dbReference type="Proteomes" id="UP000188318">
    <property type="component" value="Unassembled WGS sequence"/>
</dbReference>
<feature type="compositionally biased region" description="Acidic residues" evidence="1">
    <location>
        <begin position="310"/>
        <end position="320"/>
    </location>
</feature>
<organism evidence="3 4">
    <name type="scientific">Aspergillus carbonarius (strain ITEM 5010)</name>
    <dbReference type="NCBI Taxonomy" id="602072"/>
    <lineage>
        <taxon>Eukaryota</taxon>
        <taxon>Fungi</taxon>
        <taxon>Dikarya</taxon>
        <taxon>Ascomycota</taxon>
        <taxon>Pezizomycotina</taxon>
        <taxon>Eurotiomycetes</taxon>
        <taxon>Eurotiomycetidae</taxon>
        <taxon>Eurotiales</taxon>
        <taxon>Aspergillaceae</taxon>
        <taxon>Aspergillus</taxon>
        <taxon>Aspergillus subgen. Circumdati</taxon>
    </lineage>
</organism>
<dbReference type="STRING" id="602072.A0A1R3RNQ0"/>
<dbReference type="OrthoDB" id="5397734at2759"/>
<evidence type="ECO:0000313" key="4">
    <source>
        <dbReference type="Proteomes" id="UP000188318"/>
    </source>
</evidence>
<sequence length="526" mass="58743">MDVRDEQEQEPESDFIGPTQNNSLCNGGGKLCLWCAQEQAINEESSEQTNASRTKSNDQVPRLLYRWSNIDSQGVNSKKLFLAGLFADDCDIFSPADISLDEFSGYFLRHAHIEKTPSPFISTFQSMLSPVHRALRNKEGAIITIIDTKMLGTALYSAYDNYRKRNLRIRGYNGGGEWLVWGKIPSAAIVCAVKISTIQQLAAQHTEIGKLLQLEKIASHKFNRKDLHDDLARGAGNLDRLSGFAVGKLLFSIGVPFELRKDVSEGLVRSWRVRRTGTWESFYEGVDAGYGRTSRLSSAGVNEARSSEPVDSEISDDDSVTECGSILNDDDSSDSGFEAFAASSPCQRDTLESNPEYSSHPTPHWTRQTSTGPDVELAFEEVAEPGHDLFAEPGFEQSAEQMTEWPDEEEAQELLSLATPSVRGPLIEMFDPNTGGWVQGGWVQGQAELRRKSKTADADGQPSMQPDSTHDTLRIRGMSVTESDIILDIETRCSTMSMSRELSEDIMPQHRFARDRERRRLWLLRK</sequence>
<dbReference type="InterPro" id="IPR056009">
    <property type="entry name" value="DUF7587"/>
</dbReference>
<dbReference type="Pfam" id="PF24494">
    <property type="entry name" value="DUF7587"/>
    <property type="match status" value="1"/>
</dbReference>